<dbReference type="GO" id="GO:0002250">
    <property type="term" value="P:adaptive immune response"/>
    <property type="evidence" value="ECO:0007669"/>
    <property type="project" value="UniProtKB-KW"/>
</dbReference>
<evidence type="ECO:0000256" key="2">
    <source>
        <dbReference type="ARBA" id="ARBA00023130"/>
    </source>
</evidence>
<dbReference type="SUPFAM" id="SSF48726">
    <property type="entry name" value="Immunoglobulin"/>
    <property type="match status" value="2"/>
</dbReference>
<keyword evidence="6" id="KW-1185">Reference proteome</keyword>
<dbReference type="Pfam" id="PF07654">
    <property type="entry name" value="C1-set"/>
    <property type="match status" value="1"/>
</dbReference>
<evidence type="ECO:0000256" key="3">
    <source>
        <dbReference type="ARBA" id="ARBA00043265"/>
    </source>
</evidence>
<dbReference type="SMART" id="SM00406">
    <property type="entry name" value="IGv"/>
    <property type="match status" value="1"/>
</dbReference>
<dbReference type="SMART" id="SM00409">
    <property type="entry name" value="IG"/>
    <property type="match status" value="1"/>
</dbReference>
<keyword evidence="3" id="KW-1280">Immunoglobulin</keyword>
<reference evidence="5" key="2">
    <citation type="submission" date="2025-09" db="UniProtKB">
        <authorList>
            <consortium name="Ensembl"/>
        </authorList>
    </citation>
    <scope>IDENTIFICATION</scope>
</reference>
<accession>A0A3B3QUF4</accession>
<dbReference type="Ensembl" id="ENSPKIT00000034367.1">
    <property type="protein sequence ID" value="ENSPKIP00000010242.1"/>
    <property type="gene ID" value="ENSPKIG00000025035.1"/>
</dbReference>
<feature type="domain" description="Ig-like" evidence="4">
    <location>
        <begin position="157"/>
        <end position="275"/>
    </location>
</feature>
<dbReference type="InterPro" id="IPR003597">
    <property type="entry name" value="Ig_C1-set"/>
</dbReference>
<dbReference type="GO" id="GO:0019814">
    <property type="term" value="C:immunoglobulin complex"/>
    <property type="evidence" value="ECO:0007669"/>
    <property type="project" value="UniProtKB-KW"/>
</dbReference>
<name>A0A3B3QUF4_9TELE</name>
<evidence type="ECO:0000259" key="4">
    <source>
        <dbReference type="PROSITE" id="PS50835"/>
    </source>
</evidence>
<dbReference type="Pfam" id="PF07686">
    <property type="entry name" value="V-set"/>
    <property type="match status" value="1"/>
</dbReference>
<reference evidence="5" key="1">
    <citation type="submission" date="2025-08" db="UniProtKB">
        <authorList>
            <consortium name="Ensembl"/>
        </authorList>
    </citation>
    <scope>IDENTIFICATION</scope>
</reference>
<sequence>MYYYYYLVAVTYLVFECRRTQPLNFDTSLWTCLVVIYSVFHEVQKHYFFLSGIYCDNKLTQSEPITVKPGESPTISCKVSYSLTRYHTHWMRKPEGKALEWVGIIWNSGGTDFKYSLRNKFTISRDTSSSTIHLKGNRLQTEDTAVYYCARPSHRSPGHNSYALEHWGKGTKIAVTNGKSSSSHPPCNPSSSAGLISLGCVAGGVSPEDFLSFSWQGSSGNQLSDIYQYSAIKNNGVSMVVSEIRVNAADWGGQTHYECAARHQSSGTKLSERIGKPGNIGVNMSVCSD</sequence>
<dbReference type="InterPro" id="IPR036179">
    <property type="entry name" value="Ig-like_dom_sf"/>
</dbReference>
<keyword evidence="1" id="KW-0391">Immunity</keyword>
<dbReference type="GO" id="GO:0005576">
    <property type="term" value="C:extracellular region"/>
    <property type="evidence" value="ECO:0007669"/>
    <property type="project" value="UniProtKB-ARBA"/>
</dbReference>
<dbReference type="Gene3D" id="2.60.40.10">
    <property type="entry name" value="Immunoglobulins"/>
    <property type="match status" value="2"/>
</dbReference>
<evidence type="ECO:0000313" key="6">
    <source>
        <dbReference type="Proteomes" id="UP000261540"/>
    </source>
</evidence>
<dbReference type="Proteomes" id="UP000261540">
    <property type="component" value="Unplaced"/>
</dbReference>
<dbReference type="PANTHER" id="PTHR23266">
    <property type="entry name" value="IMMUNOGLOBULIN HEAVY CHAIN"/>
    <property type="match status" value="1"/>
</dbReference>
<dbReference type="InterPro" id="IPR007110">
    <property type="entry name" value="Ig-like_dom"/>
</dbReference>
<proteinExistence type="predicted"/>
<dbReference type="AlphaFoldDB" id="A0A3B3QUF4"/>
<keyword evidence="2" id="KW-1064">Adaptive immunity</keyword>
<evidence type="ECO:0000256" key="1">
    <source>
        <dbReference type="ARBA" id="ARBA00022859"/>
    </source>
</evidence>
<dbReference type="InterPro" id="IPR003599">
    <property type="entry name" value="Ig_sub"/>
</dbReference>
<feature type="domain" description="Ig-like" evidence="4">
    <location>
        <begin position="57"/>
        <end position="149"/>
    </location>
</feature>
<dbReference type="STRING" id="1676925.ENSPKIP00000010242"/>
<dbReference type="FunFam" id="2.60.40.10:FF:001878">
    <property type="entry name" value="Immunoglobulin heavy variable 1-4"/>
    <property type="match status" value="1"/>
</dbReference>
<dbReference type="GeneTree" id="ENSGT01020000230358"/>
<dbReference type="InterPro" id="IPR013106">
    <property type="entry name" value="Ig_V-set"/>
</dbReference>
<dbReference type="InterPro" id="IPR050199">
    <property type="entry name" value="IgHV"/>
</dbReference>
<organism evidence="5 6">
    <name type="scientific">Paramormyrops kingsleyae</name>
    <dbReference type="NCBI Taxonomy" id="1676925"/>
    <lineage>
        <taxon>Eukaryota</taxon>
        <taxon>Metazoa</taxon>
        <taxon>Chordata</taxon>
        <taxon>Craniata</taxon>
        <taxon>Vertebrata</taxon>
        <taxon>Euteleostomi</taxon>
        <taxon>Actinopterygii</taxon>
        <taxon>Neopterygii</taxon>
        <taxon>Teleostei</taxon>
        <taxon>Osteoglossocephala</taxon>
        <taxon>Osteoglossomorpha</taxon>
        <taxon>Osteoglossiformes</taxon>
        <taxon>Mormyridae</taxon>
        <taxon>Paramormyrops</taxon>
    </lineage>
</organism>
<dbReference type="PROSITE" id="PS50835">
    <property type="entry name" value="IG_LIKE"/>
    <property type="match status" value="2"/>
</dbReference>
<protein>
    <recommendedName>
        <fullName evidence="4">Ig-like domain-containing protein</fullName>
    </recommendedName>
</protein>
<evidence type="ECO:0000313" key="5">
    <source>
        <dbReference type="Ensembl" id="ENSPKIP00000010242.1"/>
    </source>
</evidence>
<dbReference type="InterPro" id="IPR013783">
    <property type="entry name" value="Ig-like_fold"/>
</dbReference>